<dbReference type="InterPro" id="IPR035093">
    <property type="entry name" value="RelE/ParE_toxin_dom_sf"/>
</dbReference>
<dbReference type="SUPFAM" id="SSF143011">
    <property type="entry name" value="RelE-like"/>
    <property type="match status" value="1"/>
</dbReference>
<dbReference type="Gene3D" id="3.30.2310.20">
    <property type="entry name" value="RelE-like"/>
    <property type="match status" value="1"/>
</dbReference>
<accession>A0ABW4DM79</accession>
<comment type="caution">
    <text evidence="1">The sequence shown here is derived from an EMBL/GenBank/DDBJ whole genome shotgun (WGS) entry which is preliminary data.</text>
</comment>
<dbReference type="Pfam" id="PF15781">
    <property type="entry name" value="ParE-like_toxin"/>
    <property type="match status" value="1"/>
</dbReference>
<evidence type="ECO:0000313" key="1">
    <source>
        <dbReference type="EMBL" id="MFD1465772.1"/>
    </source>
</evidence>
<name>A0ABW4DM79_9LACO</name>
<dbReference type="Proteomes" id="UP001597244">
    <property type="component" value="Unassembled WGS sequence"/>
</dbReference>
<organism evidence="1 2">
    <name type="scientific">Lapidilactobacillus mulanensis</name>
    <dbReference type="NCBI Taxonomy" id="2485999"/>
    <lineage>
        <taxon>Bacteria</taxon>
        <taxon>Bacillati</taxon>
        <taxon>Bacillota</taxon>
        <taxon>Bacilli</taxon>
        <taxon>Lactobacillales</taxon>
        <taxon>Lactobacillaceae</taxon>
        <taxon>Lapidilactobacillus</taxon>
    </lineage>
</organism>
<protein>
    <submittedName>
        <fullName evidence="1">Type II toxin-antitoxin system RelE/ParE family toxin</fullName>
    </submittedName>
</protein>
<keyword evidence="2" id="KW-1185">Reference proteome</keyword>
<dbReference type="EMBL" id="JBHTOF010000081">
    <property type="protein sequence ID" value="MFD1465772.1"/>
    <property type="molecule type" value="Genomic_DNA"/>
</dbReference>
<reference evidence="2" key="1">
    <citation type="journal article" date="2019" name="Int. J. Syst. Evol. Microbiol.">
        <title>The Global Catalogue of Microorganisms (GCM) 10K type strain sequencing project: providing services to taxonomists for standard genome sequencing and annotation.</title>
        <authorList>
            <consortium name="The Broad Institute Genomics Platform"/>
            <consortium name="The Broad Institute Genome Sequencing Center for Infectious Disease"/>
            <person name="Wu L."/>
            <person name="Ma J."/>
        </authorList>
    </citation>
    <scope>NUCLEOTIDE SEQUENCE [LARGE SCALE GENOMIC DNA]</scope>
    <source>
        <strain evidence="2">CCM 8951</strain>
    </source>
</reference>
<sequence>MNRRRRIDPLLANPWRKILVYNVRISNPARKYLKKLKDKKLTQLFIDNIYNIIAADPEMGTRKVGDLADTYTVGFRYQTAEYRIAYRIKEDMIVIILLVGSHADFYADLKKYLH</sequence>
<proteinExistence type="predicted"/>
<evidence type="ECO:0000313" key="2">
    <source>
        <dbReference type="Proteomes" id="UP001597244"/>
    </source>
</evidence>
<gene>
    <name evidence="1" type="ORF">ACFQ4L_06825</name>
</gene>
<dbReference type="InterPro" id="IPR031552">
    <property type="entry name" value="ParE-like_toxin"/>
</dbReference>